<evidence type="ECO:0000256" key="2">
    <source>
        <dbReference type="ARBA" id="ARBA00023002"/>
    </source>
</evidence>
<dbReference type="Pfam" id="PF00106">
    <property type="entry name" value="adh_short"/>
    <property type="match status" value="1"/>
</dbReference>
<dbReference type="PRINTS" id="PR00080">
    <property type="entry name" value="SDRFAMILY"/>
</dbReference>
<evidence type="ECO:0000256" key="1">
    <source>
        <dbReference type="ARBA" id="ARBA00006484"/>
    </source>
</evidence>
<dbReference type="SMART" id="SM00822">
    <property type="entry name" value="PKS_KR"/>
    <property type="match status" value="1"/>
</dbReference>
<proteinExistence type="inferred from homology"/>
<protein>
    <submittedName>
        <fullName evidence="5">Short-chain dehydrogenase/reductase</fullName>
    </submittedName>
</protein>
<evidence type="ECO:0000256" key="3">
    <source>
        <dbReference type="RuleBase" id="RU000363"/>
    </source>
</evidence>
<dbReference type="Proteomes" id="UP000654471">
    <property type="component" value="Unassembled WGS sequence"/>
</dbReference>
<keyword evidence="2" id="KW-0560">Oxidoreductase</keyword>
<evidence type="ECO:0000313" key="5">
    <source>
        <dbReference type="EMBL" id="GGU92296.1"/>
    </source>
</evidence>
<reference evidence="6" key="1">
    <citation type="journal article" date="2019" name="Int. J. Syst. Evol. Microbiol.">
        <title>The Global Catalogue of Microorganisms (GCM) 10K type strain sequencing project: providing services to taxonomists for standard genome sequencing and annotation.</title>
        <authorList>
            <consortium name="The Broad Institute Genomics Platform"/>
            <consortium name="The Broad Institute Genome Sequencing Center for Infectious Disease"/>
            <person name="Wu L."/>
            <person name="Ma J."/>
        </authorList>
    </citation>
    <scope>NUCLEOTIDE SEQUENCE [LARGE SCALE GENOMIC DNA]</scope>
    <source>
        <strain evidence="6">JCM 3399</strain>
    </source>
</reference>
<comment type="caution">
    <text evidence="5">The sequence shown here is derived from an EMBL/GenBank/DDBJ whole genome shotgun (WGS) entry which is preliminary data.</text>
</comment>
<dbReference type="Gene3D" id="3.40.50.720">
    <property type="entry name" value="NAD(P)-binding Rossmann-like Domain"/>
    <property type="match status" value="1"/>
</dbReference>
<dbReference type="InterPro" id="IPR057326">
    <property type="entry name" value="KR_dom"/>
</dbReference>
<accession>A0ABQ2VLV3</accession>
<dbReference type="PANTHER" id="PTHR44196">
    <property type="entry name" value="DEHYDROGENASE/REDUCTASE SDR FAMILY MEMBER 7B"/>
    <property type="match status" value="1"/>
</dbReference>
<dbReference type="SUPFAM" id="SSF51735">
    <property type="entry name" value="NAD(P)-binding Rossmann-fold domains"/>
    <property type="match status" value="1"/>
</dbReference>
<dbReference type="PROSITE" id="PS00061">
    <property type="entry name" value="ADH_SHORT"/>
    <property type="match status" value="1"/>
</dbReference>
<dbReference type="InterPro" id="IPR020904">
    <property type="entry name" value="Sc_DH/Rdtase_CS"/>
</dbReference>
<comment type="similarity">
    <text evidence="1 3">Belongs to the short-chain dehydrogenases/reductases (SDR) family.</text>
</comment>
<organism evidence="5 6">
    <name type="scientific">Streptomyces albospinus</name>
    <dbReference type="NCBI Taxonomy" id="285515"/>
    <lineage>
        <taxon>Bacteria</taxon>
        <taxon>Bacillati</taxon>
        <taxon>Actinomycetota</taxon>
        <taxon>Actinomycetes</taxon>
        <taxon>Kitasatosporales</taxon>
        <taxon>Streptomycetaceae</taxon>
        <taxon>Streptomyces</taxon>
    </lineage>
</organism>
<dbReference type="PANTHER" id="PTHR44196:SF1">
    <property type="entry name" value="DEHYDROGENASE_REDUCTASE SDR FAMILY MEMBER 7B"/>
    <property type="match status" value="1"/>
</dbReference>
<dbReference type="RefSeq" id="WP_189306743.1">
    <property type="nucleotide sequence ID" value="NZ_BMRP01000040.1"/>
</dbReference>
<evidence type="ECO:0000313" key="6">
    <source>
        <dbReference type="Proteomes" id="UP000654471"/>
    </source>
</evidence>
<dbReference type="InterPro" id="IPR036291">
    <property type="entry name" value="NAD(P)-bd_dom_sf"/>
</dbReference>
<keyword evidence="6" id="KW-1185">Reference proteome</keyword>
<name>A0ABQ2VLV3_9ACTN</name>
<dbReference type="InterPro" id="IPR002347">
    <property type="entry name" value="SDR_fam"/>
</dbReference>
<sequence>MTGAPATGRTALVTGASSGIGAAVAAALVARGYRVLGTSRDPSAVRAPVPGVSYLALDLTDEAAIAACAAAAGPVDVLVNNAGESQSGPFEELPMEAVRRLFELNVFGAVRLSQLVLPGMRERGFGRVVMVGSMLASFPLAYRSSYVASKAALKGFASAARREVAPYGVAVTTVEPGSIATGISERRTQYLAADSPFADGYRTMLAALNANEANGISAATVAATVLKAIEAARPKPHYAVGSNAPVVFLLRRLLSDGAVERMVARRHGLR</sequence>
<dbReference type="EMBL" id="BMRP01000040">
    <property type="protein sequence ID" value="GGU92296.1"/>
    <property type="molecule type" value="Genomic_DNA"/>
</dbReference>
<feature type="domain" description="Ketoreductase" evidence="4">
    <location>
        <begin position="9"/>
        <end position="177"/>
    </location>
</feature>
<dbReference type="PRINTS" id="PR00081">
    <property type="entry name" value="GDHRDH"/>
</dbReference>
<evidence type="ECO:0000259" key="4">
    <source>
        <dbReference type="SMART" id="SM00822"/>
    </source>
</evidence>
<gene>
    <name evidence="5" type="ORF">GCM10010211_68820</name>
</gene>
<dbReference type="CDD" id="cd05374">
    <property type="entry name" value="17beta-HSD-like_SDR_c"/>
    <property type="match status" value="1"/>
</dbReference>